<dbReference type="InterPro" id="IPR013324">
    <property type="entry name" value="RNA_pol_sigma_r3/r4-like"/>
</dbReference>
<evidence type="ECO:0000259" key="8">
    <source>
        <dbReference type="Pfam" id="PF08281"/>
    </source>
</evidence>
<dbReference type="Gene3D" id="1.10.1740.10">
    <property type="match status" value="1"/>
</dbReference>
<dbReference type="GO" id="GO:0016987">
    <property type="term" value="F:sigma factor activity"/>
    <property type="evidence" value="ECO:0007669"/>
    <property type="project" value="UniProtKB-KW"/>
</dbReference>
<comment type="similarity">
    <text evidence="1 6">Belongs to the sigma-70 factor family. ECF subfamily.</text>
</comment>
<evidence type="ECO:0000256" key="2">
    <source>
        <dbReference type="ARBA" id="ARBA00023015"/>
    </source>
</evidence>
<keyword evidence="4 6" id="KW-0238">DNA-binding</keyword>
<evidence type="ECO:0000256" key="1">
    <source>
        <dbReference type="ARBA" id="ARBA00010641"/>
    </source>
</evidence>
<dbReference type="PANTHER" id="PTHR43133">
    <property type="entry name" value="RNA POLYMERASE ECF-TYPE SIGMA FACTO"/>
    <property type="match status" value="1"/>
</dbReference>
<comment type="caution">
    <text evidence="9">The sequence shown here is derived from an EMBL/GenBank/DDBJ whole genome shotgun (WGS) entry which is preliminary data.</text>
</comment>
<dbReference type="InterPro" id="IPR007627">
    <property type="entry name" value="RNA_pol_sigma70_r2"/>
</dbReference>
<dbReference type="Gene3D" id="1.10.10.10">
    <property type="entry name" value="Winged helix-like DNA-binding domain superfamily/Winged helix DNA-binding domain"/>
    <property type="match status" value="1"/>
</dbReference>
<protein>
    <recommendedName>
        <fullName evidence="6">RNA polymerase sigma factor</fullName>
    </recommendedName>
</protein>
<feature type="domain" description="RNA polymerase sigma factor 70 region 4 type 2" evidence="8">
    <location>
        <begin position="102"/>
        <end position="151"/>
    </location>
</feature>
<gene>
    <name evidence="9" type="ORF">SanaruYs_34090</name>
</gene>
<dbReference type="InterPro" id="IPR013325">
    <property type="entry name" value="RNA_pol_sigma_r2"/>
</dbReference>
<dbReference type="NCBIfam" id="TIGR02937">
    <property type="entry name" value="sigma70-ECF"/>
    <property type="match status" value="1"/>
</dbReference>
<accession>A0A401UE34</accession>
<dbReference type="EMBL" id="BHXQ01000007">
    <property type="protein sequence ID" value="GCC53166.1"/>
    <property type="molecule type" value="Genomic_DNA"/>
</dbReference>
<dbReference type="PANTHER" id="PTHR43133:SF45">
    <property type="entry name" value="RNA POLYMERASE ECF-TYPE SIGMA FACTOR"/>
    <property type="match status" value="1"/>
</dbReference>
<dbReference type="InterPro" id="IPR014284">
    <property type="entry name" value="RNA_pol_sigma-70_dom"/>
</dbReference>
<evidence type="ECO:0000256" key="4">
    <source>
        <dbReference type="ARBA" id="ARBA00023125"/>
    </source>
</evidence>
<dbReference type="InterPro" id="IPR000838">
    <property type="entry name" value="RNA_pol_sigma70_ECF_CS"/>
</dbReference>
<proteinExistence type="inferred from homology"/>
<dbReference type="AlphaFoldDB" id="A0A401UE34"/>
<evidence type="ECO:0000256" key="3">
    <source>
        <dbReference type="ARBA" id="ARBA00023082"/>
    </source>
</evidence>
<evidence type="ECO:0000256" key="6">
    <source>
        <dbReference type="RuleBase" id="RU000716"/>
    </source>
</evidence>
<dbReference type="PROSITE" id="PS01063">
    <property type="entry name" value="SIGMA70_ECF"/>
    <property type="match status" value="1"/>
</dbReference>
<dbReference type="OrthoDB" id="9780326at2"/>
<evidence type="ECO:0000256" key="5">
    <source>
        <dbReference type="ARBA" id="ARBA00023163"/>
    </source>
</evidence>
<dbReference type="Pfam" id="PF04542">
    <property type="entry name" value="Sigma70_r2"/>
    <property type="match status" value="1"/>
</dbReference>
<dbReference type="SUPFAM" id="SSF88659">
    <property type="entry name" value="Sigma3 and sigma4 domains of RNA polymerase sigma factors"/>
    <property type="match status" value="1"/>
</dbReference>
<feature type="domain" description="RNA polymerase sigma-70 region 2" evidence="7">
    <location>
        <begin position="12"/>
        <end position="76"/>
    </location>
</feature>
<reference evidence="9 10" key="1">
    <citation type="submission" date="2018-11" db="EMBL/GenBank/DDBJ databases">
        <title>Chryseotalea sanarue gen. nov., sp., nov., a member of the family Cytophagaceae, isolated from a brackish lake in Hamamatsu Japan.</title>
        <authorList>
            <person name="Maejima Y."/>
            <person name="Iino T."/>
            <person name="Muraguchi Y."/>
            <person name="Fukuda K."/>
            <person name="Ohkuma M."/>
            <person name="Moriuchi R."/>
            <person name="Dohra H."/>
            <person name="Kimbara K."/>
            <person name="Shintani M."/>
        </authorList>
    </citation>
    <scope>NUCLEOTIDE SEQUENCE [LARGE SCALE GENOMIC DNA]</scope>
    <source>
        <strain evidence="9 10">Ys</strain>
    </source>
</reference>
<dbReference type="InterPro" id="IPR039425">
    <property type="entry name" value="RNA_pol_sigma-70-like"/>
</dbReference>
<evidence type="ECO:0000259" key="7">
    <source>
        <dbReference type="Pfam" id="PF04542"/>
    </source>
</evidence>
<dbReference type="GO" id="GO:0006352">
    <property type="term" value="P:DNA-templated transcription initiation"/>
    <property type="evidence" value="ECO:0007669"/>
    <property type="project" value="InterPro"/>
</dbReference>
<keyword evidence="2 6" id="KW-0805">Transcription regulation</keyword>
<dbReference type="Proteomes" id="UP000288227">
    <property type="component" value="Unassembled WGS sequence"/>
</dbReference>
<keyword evidence="5 6" id="KW-0804">Transcription</keyword>
<organism evidence="9 10">
    <name type="scientific">Chryseotalea sanaruensis</name>
    <dbReference type="NCBI Taxonomy" id="2482724"/>
    <lineage>
        <taxon>Bacteria</taxon>
        <taxon>Pseudomonadati</taxon>
        <taxon>Bacteroidota</taxon>
        <taxon>Cytophagia</taxon>
        <taxon>Cytophagales</taxon>
        <taxon>Chryseotaleaceae</taxon>
        <taxon>Chryseotalea</taxon>
    </lineage>
</organism>
<dbReference type="SUPFAM" id="SSF88946">
    <property type="entry name" value="Sigma2 domain of RNA polymerase sigma factors"/>
    <property type="match status" value="1"/>
</dbReference>
<dbReference type="Pfam" id="PF08281">
    <property type="entry name" value="Sigma70_r4_2"/>
    <property type="match status" value="1"/>
</dbReference>
<keyword evidence="10" id="KW-1185">Reference proteome</keyword>
<dbReference type="RefSeq" id="WP_127123821.1">
    <property type="nucleotide sequence ID" value="NZ_BHXQ01000007.1"/>
</dbReference>
<dbReference type="GO" id="GO:0003677">
    <property type="term" value="F:DNA binding"/>
    <property type="evidence" value="ECO:0007669"/>
    <property type="project" value="UniProtKB-KW"/>
</dbReference>
<sequence>MEIFNEEFSSIYQNYNAKIAKLCLGYAHSVEEAEDLVQDTFLSAWKHWSSFHGHSSRKTWIYRIAINKCLTHIKKKHQRSDAIKEMVEQPHAYNEKDEAINLLYDAINKLEKVDRLLISMYLDELAYREIAEVLGIKENTVAVKIHRIKIQLTEIYNRNEKL</sequence>
<name>A0A401UE34_9BACT</name>
<evidence type="ECO:0000313" key="9">
    <source>
        <dbReference type="EMBL" id="GCC53166.1"/>
    </source>
</evidence>
<dbReference type="InterPro" id="IPR036388">
    <property type="entry name" value="WH-like_DNA-bd_sf"/>
</dbReference>
<keyword evidence="3 6" id="KW-0731">Sigma factor</keyword>
<dbReference type="InterPro" id="IPR013249">
    <property type="entry name" value="RNA_pol_sigma70_r4_t2"/>
</dbReference>
<evidence type="ECO:0000313" key="10">
    <source>
        <dbReference type="Proteomes" id="UP000288227"/>
    </source>
</evidence>